<proteinExistence type="predicted"/>
<accession>X1J388</accession>
<reference evidence="1" key="1">
    <citation type="journal article" date="2014" name="Front. Microbiol.">
        <title>High frequency of phylogenetically diverse reductive dehalogenase-homologous genes in deep subseafloor sedimentary metagenomes.</title>
        <authorList>
            <person name="Kawai M."/>
            <person name="Futagami T."/>
            <person name="Toyoda A."/>
            <person name="Takaki Y."/>
            <person name="Nishi S."/>
            <person name="Hori S."/>
            <person name="Arai W."/>
            <person name="Tsubouchi T."/>
            <person name="Morono Y."/>
            <person name="Uchiyama I."/>
            <person name="Ito T."/>
            <person name="Fujiyama A."/>
            <person name="Inagaki F."/>
            <person name="Takami H."/>
        </authorList>
    </citation>
    <scope>NUCLEOTIDE SEQUENCE</scope>
    <source>
        <strain evidence="1">Expedition CK06-06</strain>
    </source>
</reference>
<dbReference type="EMBL" id="BARU01029021">
    <property type="protein sequence ID" value="GAH75950.1"/>
    <property type="molecule type" value="Genomic_DNA"/>
</dbReference>
<dbReference type="PROSITE" id="PS51257">
    <property type="entry name" value="PROKAR_LIPOPROTEIN"/>
    <property type="match status" value="1"/>
</dbReference>
<gene>
    <name evidence="1" type="ORF">S03H2_46240</name>
</gene>
<comment type="caution">
    <text evidence="1">The sequence shown here is derived from an EMBL/GenBank/DDBJ whole genome shotgun (WGS) entry which is preliminary data.</text>
</comment>
<organism evidence="1">
    <name type="scientific">marine sediment metagenome</name>
    <dbReference type="NCBI Taxonomy" id="412755"/>
    <lineage>
        <taxon>unclassified sequences</taxon>
        <taxon>metagenomes</taxon>
        <taxon>ecological metagenomes</taxon>
    </lineage>
</organism>
<sequence length="199" mass="21477">MERKRTPEGFFSGVVQSILVAACFLAAAASAAAAGLEEPQKPPEPMPPAAEPEVAQEVIPLREAIAQLSADLAALPGPYSECLIGCPPGCSLLEGYVSCQLVVHLERRGITTREFKCLPKDADARLSERLKMRLLRELRSEDTGLFVLPVASVEDGSRYLTATAYEIAGGRKLKGFRVVFHLPEEMAALVSGERSRIAQ</sequence>
<name>X1J388_9ZZZZ</name>
<protein>
    <submittedName>
        <fullName evidence="1">Uncharacterized protein</fullName>
    </submittedName>
</protein>
<feature type="non-terminal residue" evidence="1">
    <location>
        <position position="199"/>
    </location>
</feature>
<evidence type="ECO:0000313" key="1">
    <source>
        <dbReference type="EMBL" id="GAH75950.1"/>
    </source>
</evidence>
<dbReference type="AlphaFoldDB" id="X1J388"/>